<evidence type="ECO:0000256" key="7">
    <source>
        <dbReference type="ARBA" id="ARBA00023054"/>
    </source>
</evidence>
<gene>
    <name evidence="14" type="ORF">Ocin01_14564</name>
</gene>
<dbReference type="EMBL" id="LJIJ01001325">
    <property type="protein sequence ID" value="ODM92118.1"/>
    <property type="molecule type" value="Genomic_DNA"/>
</dbReference>
<dbReference type="GO" id="GO:0005654">
    <property type="term" value="C:nucleoplasm"/>
    <property type="evidence" value="ECO:0007669"/>
    <property type="project" value="UniProtKB-SubCell"/>
</dbReference>
<dbReference type="InterPro" id="IPR048365">
    <property type="entry name" value="TNP-like_RNaseH_N"/>
</dbReference>
<evidence type="ECO:0000259" key="13">
    <source>
        <dbReference type="PROSITE" id="PS50950"/>
    </source>
</evidence>
<name>A0A1D2MGK0_ORCCI</name>
<keyword evidence="15" id="KW-1185">Reference proteome</keyword>
<keyword evidence="3" id="KW-0479">Metal-binding</keyword>
<organism evidence="14 15">
    <name type="scientific">Orchesella cincta</name>
    <name type="common">Springtail</name>
    <name type="synonym">Podura cincta</name>
    <dbReference type="NCBI Taxonomy" id="48709"/>
    <lineage>
        <taxon>Eukaryota</taxon>
        <taxon>Metazoa</taxon>
        <taxon>Ecdysozoa</taxon>
        <taxon>Arthropoda</taxon>
        <taxon>Hexapoda</taxon>
        <taxon>Collembola</taxon>
        <taxon>Entomobryomorpha</taxon>
        <taxon>Entomobryoidea</taxon>
        <taxon>Orchesellidae</taxon>
        <taxon>Orchesellinae</taxon>
        <taxon>Orchesella</taxon>
    </lineage>
</organism>
<accession>A0A1D2MGK0</accession>
<dbReference type="InterPro" id="IPR026516">
    <property type="entry name" value="THAP1/10"/>
</dbReference>
<evidence type="ECO:0000256" key="11">
    <source>
        <dbReference type="ARBA" id="ARBA00023306"/>
    </source>
</evidence>
<keyword evidence="8 12" id="KW-0238">DNA-binding</keyword>
<evidence type="ECO:0000313" key="15">
    <source>
        <dbReference type="Proteomes" id="UP000094527"/>
    </source>
</evidence>
<comment type="similarity">
    <text evidence="2">Belongs to the THAP1 family.</text>
</comment>
<evidence type="ECO:0000256" key="8">
    <source>
        <dbReference type="ARBA" id="ARBA00023125"/>
    </source>
</evidence>
<dbReference type="PROSITE" id="PS50950">
    <property type="entry name" value="ZF_THAP"/>
    <property type="match status" value="1"/>
</dbReference>
<evidence type="ECO:0000256" key="1">
    <source>
        <dbReference type="ARBA" id="ARBA00004642"/>
    </source>
</evidence>
<proteinExistence type="inferred from homology"/>
<keyword evidence="6" id="KW-0805">Transcription regulation</keyword>
<dbReference type="PANTHER" id="PTHR46600:SF1">
    <property type="entry name" value="THAP DOMAIN-CONTAINING PROTEIN 1"/>
    <property type="match status" value="1"/>
</dbReference>
<dbReference type="SUPFAM" id="SSF57716">
    <property type="entry name" value="Glucocorticoid receptor-like (DNA-binding domain)"/>
    <property type="match status" value="1"/>
</dbReference>
<keyword evidence="9" id="KW-0804">Transcription</keyword>
<protein>
    <submittedName>
        <fullName evidence="14">DNA transposase THAP9</fullName>
    </submittedName>
</protein>
<dbReference type="PANTHER" id="PTHR46600">
    <property type="entry name" value="THAP DOMAIN-CONTAINING"/>
    <property type="match status" value="1"/>
</dbReference>
<evidence type="ECO:0000256" key="12">
    <source>
        <dbReference type="PROSITE-ProRule" id="PRU00309"/>
    </source>
</evidence>
<evidence type="ECO:0000256" key="5">
    <source>
        <dbReference type="ARBA" id="ARBA00022833"/>
    </source>
</evidence>
<evidence type="ECO:0000256" key="6">
    <source>
        <dbReference type="ARBA" id="ARBA00023015"/>
    </source>
</evidence>
<dbReference type="OrthoDB" id="6593860at2759"/>
<dbReference type="GO" id="GO:0008270">
    <property type="term" value="F:zinc ion binding"/>
    <property type="evidence" value="ECO:0007669"/>
    <property type="project" value="UniProtKB-KW"/>
</dbReference>
<comment type="subcellular location">
    <subcellularLocation>
        <location evidence="1">Nucleus</location>
        <location evidence="1">Nucleoplasm</location>
    </subcellularLocation>
</comment>
<dbReference type="Pfam" id="PF21787">
    <property type="entry name" value="TNP-like_RNaseH_N"/>
    <property type="match status" value="1"/>
</dbReference>
<keyword evidence="4 12" id="KW-0863">Zinc-finger</keyword>
<dbReference type="STRING" id="48709.A0A1D2MGK0"/>
<evidence type="ECO:0000313" key="14">
    <source>
        <dbReference type="EMBL" id="ODM92118.1"/>
    </source>
</evidence>
<evidence type="ECO:0000256" key="3">
    <source>
        <dbReference type="ARBA" id="ARBA00022723"/>
    </source>
</evidence>
<reference evidence="14 15" key="1">
    <citation type="journal article" date="2016" name="Genome Biol. Evol.">
        <title>Gene Family Evolution Reflects Adaptation to Soil Environmental Stressors in the Genome of the Collembolan Orchesella cincta.</title>
        <authorList>
            <person name="Faddeeva-Vakhrusheva A."/>
            <person name="Derks M.F."/>
            <person name="Anvar S.Y."/>
            <person name="Agamennone V."/>
            <person name="Suring W."/>
            <person name="Smit S."/>
            <person name="van Straalen N.M."/>
            <person name="Roelofs D."/>
        </authorList>
    </citation>
    <scope>NUCLEOTIDE SEQUENCE [LARGE SCALE GENOMIC DNA]</scope>
    <source>
        <tissue evidence="14">Mixed pool</tissue>
    </source>
</reference>
<feature type="domain" description="THAP-type" evidence="13">
    <location>
        <begin position="1"/>
        <end position="114"/>
    </location>
</feature>
<dbReference type="GO" id="GO:0043565">
    <property type="term" value="F:sequence-specific DNA binding"/>
    <property type="evidence" value="ECO:0007669"/>
    <property type="project" value="InterPro"/>
</dbReference>
<evidence type="ECO:0000256" key="2">
    <source>
        <dbReference type="ARBA" id="ARBA00006177"/>
    </source>
</evidence>
<keyword evidence="11" id="KW-0131">Cell cycle</keyword>
<keyword evidence="5" id="KW-0862">Zinc</keyword>
<keyword evidence="7" id="KW-0175">Coiled coil</keyword>
<comment type="caution">
    <text evidence="14">The sequence shown here is derived from an EMBL/GenBank/DDBJ whole genome shotgun (WGS) entry which is preliminary data.</text>
</comment>
<sequence>MPSCFIPGCNTRKRSEDEDALHVFKIPTKATFETRQKWVSSIPRKVDNISPLVSPNPLKLPHIGFDLSRHRLCHRHFEEKYIVKSRKVSIGGQVIAEEARLHWTLSPDAVPTIFPGCNTPKYYKRVYTSRTSPVDQTLNISHEAEPDQGSNNEVEVERAEIVSGVPRTVNVANLEALSLLKIPSSWVIQRKETSLKFIEILEETGSKTPIFIAEKSLEVFKDFKFVVNIGSKEVTKQYAQPANIDYVAKLLTQLSSLTLCTGVKNQNMFTYWPCASKTLNIWFSDKCSNIVSDQIACQSCVDLKKKMRNSAETAVKNISNAKRTTTSKNPRLVKRRKMAATLKLWRLKKKNSQLKNMCLSLKATNQTALLDSIQGLNLPLPMKTEILTSVQVAKTKSKFGLRYKADWILQALLLKVTSPKAYRYIRDNKILPLPHPNHLTSLLRGIPSQFGFSDYVLGELEKAYRDKPQRDRQIMVLIDEMGCQEGITFEKNTMKFKGYIDYAEFSSDLKPSKSTKKEADHCLVIMIRFMNSKVTQPIAAFATRGAAPGNILAKMVLACITRLENVNLEVVGVVSDGASTNKSAWKELGIGVKNGKITSSIQNPVDEQRQVHFFCDMPHIIKYVRNHIHNKENVMVRAI</sequence>
<dbReference type="Pfam" id="PF05485">
    <property type="entry name" value="THAP"/>
    <property type="match status" value="1"/>
</dbReference>
<dbReference type="Proteomes" id="UP000094527">
    <property type="component" value="Unassembled WGS sequence"/>
</dbReference>
<evidence type="ECO:0000256" key="10">
    <source>
        <dbReference type="ARBA" id="ARBA00023242"/>
    </source>
</evidence>
<dbReference type="InterPro" id="IPR006612">
    <property type="entry name" value="THAP_Znf"/>
</dbReference>
<keyword evidence="10" id="KW-0539">Nucleus</keyword>
<dbReference type="AlphaFoldDB" id="A0A1D2MGK0"/>
<dbReference type="OMA" id="QPANIDY"/>
<evidence type="ECO:0000256" key="9">
    <source>
        <dbReference type="ARBA" id="ARBA00023163"/>
    </source>
</evidence>
<dbReference type="SMART" id="SM00980">
    <property type="entry name" value="THAP"/>
    <property type="match status" value="1"/>
</dbReference>
<evidence type="ECO:0000256" key="4">
    <source>
        <dbReference type="ARBA" id="ARBA00022771"/>
    </source>
</evidence>